<dbReference type="SUPFAM" id="SSF46689">
    <property type="entry name" value="Homeodomain-like"/>
    <property type="match status" value="1"/>
</dbReference>
<dbReference type="SMART" id="SM00574">
    <property type="entry name" value="POX"/>
    <property type="match status" value="1"/>
</dbReference>
<keyword evidence="7" id="KW-0539">Nucleus</keyword>
<dbReference type="InterPro" id="IPR006563">
    <property type="entry name" value="POX_dom"/>
</dbReference>
<dbReference type="InterPro" id="IPR009057">
    <property type="entry name" value="Homeodomain-like_sf"/>
</dbReference>
<dbReference type="Gene3D" id="1.10.10.60">
    <property type="entry name" value="Homeodomain-like"/>
    <property type="match status" value="1"/>
</dbReference>
<keyword evidence="6" id="KW-0804">Transcription</keyword>
<dbReference type="AlphaFoldDB" id="A0A5A7QE45"/>
<evidence type="ECO:0000256" key="7">
    <source>
        <dbReference type="ARBA" id="ARBA00023242"/>
    </source>
</evidence>
<dbReference type="PANTHER" id="PTHR11850">
    <property type="entry name" value="HOMEOBOX PROTEIN TRANSCRIPTION FACTORS"/>
    <property type="match status" value="1"/>
</dbReference>
<evidence type="ECO:0000256" key="4">
    <source>
        <dbReference type="ARBA" id="ARBA00023125"/>
    </source>
</evidence>
<organism evidence="9 10">
    <name type="scientific">Striga asiatica</name>
    <name type="common">Asiatic witchweed</name>
    <name type="synonym">Buchnera asiatica</name>
    <dbReference type="NCBI Taxonomy" id="4170"/>
    <lineage>
        <taxon>Eukaryota</taxon>
        <taxon>Viridiplantae</taxon>
        <taxon>Streptophyta</taxon>
        <taxon>Embryophyta</taxon>
        <taxon>Tracheophyta</taxon>
        <taxon>Spermatophyta</taxon>
        <taxon>Magnoliopsida</taxon>
        <taxon>eudicotyledons</taxon>
        <taxon>Gunneridae</taxon>
        <taxon>Pentapetalae</taxon>
        <taxon>asterids</taxon>
        <taxon>lamiids</taxon>
        <taxon>Lamiales</taxon>
        <taxon>Orobanchaceae</taxon>
        <taxon>Buchnereae</taxon>
        <taxon>Striga</taxon>
    </lineage>
</organism>
<accession>A0A5A7QE45</accession>
<dbReference type="InterPro" id="IPR050224">
    <property type="entry name" value="TALE_homeobox"/>
</dbReference>
<dbReference type="Pfam" id="PF05920">
    <property type="entry name" value="Homeobox_KN"/>
    <property type="match status" value="1"/>
</dbReference>
<dbReference type="EMBL" id="BKCP01006404">
    <property type="protein sequence ID" value="GER42657.1"/>
    <property type="molecule type" value="Genomic_DNA"/>
</dbReference>
<dbReference type="InterPro" id="IPR008422">
    <property type="entry name" value="KN_HD"/>
</dbReference>
<protein>
    <submittedName>
        <fullName evidence="9">BEL1-like homeodomain 2</fullName>
    </submittedName>
</protein>
<comment type="caution">
    <text evidence="9">The sequence shown here is derived from an EMBL/GenBank/DDBJ whole genome shotgun (WGS) entry which is preliminary data.</text>
</comment>
<reference evidence="10" key="1">
    <citation type="journal article" date="2019" name="Curr. Biol.">
        <title>Genome Sequence of Striga asiatica Provides Insight into the Evolution of Plant Parasitism.</title>
        <authorList>
            <person name="Yoshida S."/>
            <person name="Kim S."/>
            <person name="Wafula E.K."/>
            <person name="Tanskanen J."/>
            <person name="Kim Y.M."/>
            <person name="Honaas L."/>
            <person name="Yang Z."/>
            <person name="Spallek T."/>
            <person name="Conn C.E."/>
            <person name="Ichihashi Y."/>
            <person name="Cheong K."/>
            <person name="Cui S."/>
            <person name="Der J.P."/>
            <person name="Gundlach H."/>
            <person name="Jiao Y."/>
            <person name="Hori C."/>
            <person name="Ishida J.K."/>
            <person name="Kasahara H."/>
            <person name="Kiba T."/>
            <person name="Kim M.S."/>
            <person name="Koo N."/>
            <person name="Laohavisit A."/>
            <person name="Lee Y.H."/>
            <person name="Lumba S."/>
            <person name="McCourt P."/>
            <person name="Mortimer J.C."/>
            <person name="Mutuku J.M."/>
            <person name="Nomura T."/>
            <person name="Sasaki-Sekimoto Y."/>
            <person name="Seto Y."/>
            <person name="Wang Y."/>
            <person name="Wakatake T."/>
            <person name="Sakakibara H."/>
            <person name="Demura T."/>
            <person name="Yamaguchi S."/>
            <person name="Yoneyama K."/>
            <person name="Manabe R.I."/>
            <person name="Nelson D.C."/>
            <person name="Schulman A.H."/>
            <person name="Timko M.P."/>
            <person name="dePamphilis C.W."/>
            <person name="Choi D."/>
            <person name="Shirasu K."/>
        </authorList>
    </citation>
    <scope>NUCLEOTIDE SEQUENCE [LARGE SCALE GENOMIC DNA]</scope>
    <source>
        <strain evidence="10">cv. UVA1</strain>
    </source>
</reference>
<evidence type="ECO:0000256" key="5">
    <source>
        <dbReference type="ARBA" id="ARBA00023155"/>
    </source>
</evidence>
<gene>
    <name evidence="9" type="ORF">STAS_19455</name>
</gene>
<dbReference type="GO" id="GO:0006355">
    <property type="term" value="P:regulation of DNA-templated transcription"/>
    <property type="evidence" value="ECO:0007669"/>
    <property type="project" value="InterPro"/>
</dbReference>
<evidence type="ECO:0000259" key="8">
    <source>
        <dbReference type="SMART" id="SM00574"/>
    </source>
</evidence>
<evidence type="ECO:0000256" key="1">
    <source>
        <dbReference type="ARBA" id="ARBA00004123"/>
    </source>
</evidence>
<evidence type="ECO:0000313" key="9">
    <source>
        <dbReference type="EMBL" id="GER42657.1"/>
    </source>
</evidence>
<dbReference type="Pfam" id="PF07526">
    <property type="entry name" value="POX"/>
    <property type="match status" value="1"/>
</dbReference>
<proteinExistence type="inferred from homology"/>
<comment type="subcellular location">
    <subcellularLocation>
        <location evidence="1">Nucleus</location>
    </subcellularLocation>
</comment>
<dbReference type="GO" id="GO:0003677">
    <property type="term" value="F:DNA binding"/>
    <property type="evidence" value="ECO:0007669"/>
    <property type="project" value="UniProtKB-KW"/>
</dbReference>
<feature type="non-terminal residue" evidence="9">
    <location>
        <position position="359"/>
    </location>
</feature>
<sequence>MFKCPNLTFFKREKSSMSESFRQGTYGYSYEADLPAYNPDEMLTEAANLPWQKSSNEFPNHQIQTSPYTRLPQKVLHLSPGLNQSSDELNFLSPQITASASSSRLNMEAQALSLSLSSSLRAEKLGKFGNLGQGEYYQEMSNCDDSHGLGDFGMSNNPQRVLGLDYGSQGYFGHFESGNWLRNSSYSRAAQELLQELCCVWRGAQLGTNPKIMETLIHPPQRIKRTLLGQGAATPYTGLARKAMSRHFRWMKDAIAKELRASCEALGEKDLSNGSVGLTKGETPRLKILEQKYRRQKTLEHHVGIMDPESWRPQRGLPERSVNILRAWLFEHFLHPYPSEADKHLLSRQTGLSKNQVRI</sequence>
<keyword evidence="10" id="KW-1185">Reference proteome</keyword>
<keyword evidence="3" id="KW-0805">Transcription regulation</keyword>
<keyword evidence="5 9" id="KW-0371">Homeobox</keyword>
<keyword evidence="4 9" id="KW-0238">DNA-binding</keyword>
<feature type="domain" description="POX" evidence="8">
    <location>
        <begin position="175"/>
        <end position="257"/>
    </location>
</feature>
<evidence type="ECO:0000256" key="6">
    <source>
        <dbReference type="ARBA" id="ARBA00023163"/>
    </source>
</evidence>
<name>A0A5A7QE45_STRAF</name>
<dbReference type="GO" id="GO:0005634">
    <property type="term" value="C:nucleus"/>
    <property type="evidence" value="ECO:0007669"/>
    <property type="project" value="UniProtKB-SubCell"/>
</dbReference>
<comment type="similarity">
    <text evidence="2">Belongs to the TALE/BELL homeobox family.</text>
</comment>
<dbReference type="InterPro" id="IPR001356">
    <property type="entry name" value="HD"/>
</dbReference>
<evidence type="ECO:0000256" key="3">
    <source>
        <dbReference type="ARBA" id="ARBA00023015"/>
    </source>
</evidence>
<dbReference type="OrthoDB" id="10056939at2759"/>
<evidence type="ECO:0000256" key="2">
    <source>
        <dbReference type="ARBA" id="ARBA00006454"/>
    </source>
</evidence>
<dbReference type="CDD" id="cd00086">
    <property type="entry name" value="homeodomain"/>
    <property type="match status" value="1"/>
</dbReference>
<evidence type="ECO:0000313" key="10">
    <source>
        <dbReference type="Proteomes" id="UP000325081"/>
    </source>
</evidence>
<dbReference type="Proteomes" id="UP000325081">
    <property type="component" value="Unassembled WGS sequence"/>
</dbReference>